<evidence type="ECO:0000313" key="1">
    <source>
        <dbReference type="EMBL" id="MDK6503664.1"/>
    </source>
</evidence>
<dbReference type="Proteomes" id="UP001230300">
    <property type="component" value="Unassembled WGS sequence"/>
</dbReference>
<sequence length="68" mass="7922">PILETGKLYKNEWSNRIVNVHPSVYDIIHEFSELDVDSLTDDELNRAESAANNIGIDIRQEKRKRNIK</sequence>
<accession>A0AAW6XJC8</accession>
<protein>
    <submittedName>
        <fullName evidence="1">Uncharacterized protein</fullName>
    </submittedName>
</protein>
<feature type="non-terminal residue" evidence="1">
    <location>
        <position position="1"/>
    </location>
</feature>
<reference evidence="1" key="1">
    <citation type="submission" date="2023-05" db="EMBL/GenBank/DDBJ databases">
        <title>Cataloging the Phylogenetic Diversity of Human Bladder Bacteria.</title>
        <authorList>
            <person name="Du J."/>
        </authorList>
    </citation>
    <scope>NUCLEOTIDE SEQUENCE</scope>
    <source>
        <strain evidence="1">UMB9226</strain>
    </source>
</reference>
<evidence type="ECO:0000313" key="2">
    <source>
        <dbReference type="Proteomes" id="UP001230300"/>
    </source>
</evidence>
<dbReference type="EMBL" id="JASOGN010000162">
    <property type="protein sequence ID" value="MDK6503664.1"/>
    <property type="molecule type" value="Genomic_DNA"/>
</dbReference>
<comment type="caution">
    <text evidence="1">The sequence shown here is derived from an EMBL/GenBank/DDBJ whole genome shotgun (WGS) entry which is preliminary data.</text>
</comment>
<dbReference type="AlphaFoldDB" id="A0AAW6XJC8"/>
<proteinExistence type="predicted"/>
<organism evidence="1 2">
    <name type="scientific">Lactobacillus crispatus</name>
    <dbReference type="NCBI Taxonomy" id="47770"/>
    <lineage>
        <taxon>Bacteria</taxon>
        <taxon>Bacillati</taxon>
        <taxon>Bacillota</taxon>
        <taxon>Bacilli</taxon>
        <taxon>Lactobacillales</taxon>
        <taxon>Lactobacillaceae</taxon>
        <taxon>Lactobacillus</taxon>
    </lineage>
</organism>
<gene>
    <name evidence="1" type="ORF">QP235_10945</name>
</gene>
<name>A0AAW6XJC8_9LACO</name>
<dbReference type="RefSeq" id="WP_285043652.1">
    <property type="nucleotide sequence ID" value="NZ_JASOGN010000162.1"/>
</dbReference>